<evidence type="ECO:0000256" key="6">
    <source>
        <dbReference type="ARBA" id="ARBA00022786"/>
    </source>
</evidence>
<evidence type="ECO:0000256" key="3">
    <source>
        <dbReference type="ARBA" id="ARBA00022679"/>
    </source>
</evidence>
<feature type="domain" description="PHD-type" evidence="9">
    <location>
        <begin position="13"/>
        <end position="129"/>
    </location>
</feature>
<keyword evidence="3" id="KW-0808">Transferase</keyword>
<keyword evidence="4" id="KW-0479">Metal-binding</keyword>
<evidence type="ECO:0000256" key="8">
    <source>
        <dbReference type="ARBA" id="ARBA00023242"/>
    </source>
</evidence>
<keyword evidence="11" id="KW-1185">Reference proteome</keyword>
<comment type="caution">
    <text evidence="10">The sequence shown here is derived from an EMBL/GenBank/DDBJ whole genome shotgun (WGS) entry which is preliminary data.</text>
</comment>
<dbReference type="GO" id="GO:0008270">
    <property type="term" value="F:zinc ion binding"/>
    <property type="evidence" value="ECO:0007669"/>
    <property type="project" value="UniProtKB-KW"/>
</dbReference>
<reference evidence="10" key="1">
    <citation type="journal article" date="2020" name="bioRxiv">
        <title>Chromosome-level reference genome of the European wasp spider Argiope bruennichi: a resource for studies on range expansion and evolutionary adaptation.</title>
        <authorList>
            <person name="Sheffer M.M."/>
            <person name="Hoppe A."/>
            <person name="Krehenwinkel H."/>
            <person name="Uhl G."/>
            <person name="Kuss A.W."/>
            <person name="Jensen L."/>
            <person name="Jensen C."/>
            <person name="Gillespie R.G."/>
            <person name="Hoff K.J."/>
            <person name="Prost S."/>
        </authorList>
    </citation>
    <scope>NUCLEOTIDE SEQUENCE</scope>
</reference>
<reference evidence="10" key="2">
    <citation type="submission" date="2020-06" db="EMBL/GenBank/DDBJ databases">
        <authorList>
            <person name="Sheffer M."/>
        </authorList>
    </citation>
    <scope>NUCLEOTIDE SEQUENCE</scope>
</reference>
<sequence>MPQKKKCFQLESPTACVFCGKDEDNEFLFGKFFRRKTLSVHQNCMFFASGLSQRGKKESEGILGFLISDIQKEVLRGKKLNCFHCKRKGATVGCCKSICRRTFHFPCGLKNQSLHQFFGSFSSFCQLHRPVQKPIKIPEEELYCHICFLSLPEKDLNSCLYSTCCNRNFFHRTCLQKKMLMKISFLPRESGAVIALIGGKKYNGKSAEVLLSCSNCGADARHRSCANLDDDETTWTCNECKTLEDQILKKRMNLQNASEITEGAKCLDSVNQQVPIVEMQSNVSEPSCSNLYSNATPSLISKTENLVSDSVGVSTDECDEAIVCEEIPSAVVSPFKVPPVANTRVKSKTKKRANCINLKREIASEDPNSNKKICFVNGAFNRVKTEIMQQKPTFILNCNSIKKSTSKRQSIVVLKKRKSDKKFNSGCCSGNSQQCIKKMFGLQCHNYRI</sequence>
<dbReference type="CDD" id="cd15669">
    <property type="entry name" value="ePHD_PHF7_G2E3_like"/>
    <property type="match status" value="1"/>
</dbReference>
<dbReference type="InterPro" id="IPR059102">
    <property type="entry name" value="PHD_PHF7/G2E3-like"/>
</dbReference>
<organism evidence="10 11">
    <name type="scientific">Argiope bruennichi</name>
    <name type="common">Wasp spider</name>
    <name type="synonym">Aranea bruennichi</name>
    <dbReference type="NCBI Taxonomy" id="94029"/>
    <lineage>
        <taxon>Eukaryota</taxon>
        <taxon>Metazoa</taxon>
        <taxon>Ecdysozoa</taxon>
        <taxon>Arthropoda</taxon>
        <taxon>Chelicerata</taxon>
        <taxon>Arachnida</taxon>
        <taxon>Araneae</taxon>
        <taxon>Araneomorphae</taxon>
        <taxon>Entelegynae</taxon>
        <taxon>Araneoidea</taxon>
        <taxon>Araneidae</taxon>
        <taxon>Argiope</taxon>
    </lineage>
</organism>
<evidence type="ECO:0000313" key="11">
    <source>
        <dbReference type="Proteomes" id="UP000807504"/>
    </source>
</evidence>
<dbReference type="InterPro" id="IPR013083">
    <property type="entry name" value="Znf_RING/FYVE/PHD"/>
</dbReference>
<comment type="pathway">
    <text evidence="2">Protein modification; protein ubiquitination.</text>
</comment>
<dbReference type="PANTHER" id="PTHR12420:SF42">
    <property type="entry name" value="G2_M PHASE-SPECIFIC E3 UBIQUITIN-PROTEIN LIGASE"/>
    <property type="match status" value="1"/>
</dbReference>
<name>A0A8T0FIH4_ARGBR</name>
<dbReference type="EMBL" id="JABXBU010000011">
    <property type="protein sequence ID" value="KAF8790252.1"/>
    <property type="molecule type" value="Genomic_DNA"/>
</dbReference>
<evidence type="ECO:0000256" key="4">
    <source>
        <dbReference type="ARBA" id="ARBA00022723"/>
    </source>
</evidence>
<keyword evidence="8" id="KW-0539">Nucleus</keyword>
<dbReference type="PROSITE" id="PS51805">
    <property type="entry name" value="EPHD"/>
    <property type="match status" value="1"/>
</dbReference>
<dbReference type="Pfam" id="PF13771">
    <property type="entry name" value="zf-HC5HC2H"/>
    <property type="match status" value="1"/>
</dbReference>
<dbReference type="InterPro" id="IPR051188">
    <property type="entry name" value="PHD-type_Zinc_Finger"/>
</dbReference>
<gene>
    <name evidence="10" type="ORF">HNY73_005309</name>
</gene>
<evidence type="ECO:0000313" key="10">
    <source>
        <dbReference type="EMBL" id="KAF8790252.1"/>
    </source>
</evidence>
<dbReference type="Gene3D" id="3.30.40.10">
    <property type="entry name" value="Zinc/RING finger domain, C3HC4 (zinc finger)"/>
    <property type="match status" value="2"/>
</dbReference>
<dbReference type="InterPro" id="IPR034732">
    <property type="entry name" value="EPHD"/>
</dbReference>
<keyword evidence="7" id="KW-0862">Zinc</keyword>
<dbReference type="InterPro" id="IPR011011">
    <property type="entry name" value="Znf_FYVE_PHD"/>
</dbReference>
<evidence type="ECO:0000256" key="1">
    <source>
        <dbReference type="ARBA" id="ARBA00004123"/>
    </source>
</evidence>
<dbReference type="PANTHER" id="PTHR12420">
    <property type="entry name" value="PHD FINGER PROTEIN"/>
    <property type="match status" value="1"/>
</dbReference>
<keyword evidence="5" id="KW-0863">Zinc-finger</keyword>
<keyword evidence="6" id="KW-0833">Ubl conjugation pathway</keyword>
<dbReference type="SMART" id="SM00249">
    <property type="entry name" value="PHD"/>
    <property type="match status" value="2"/>
</dbReference>
<protein>
    <submittedName>
        <fullName evidence="10">G2/M phase-specific E3 ubiquitin-protein like</fullName>
    </submittedName>
</protein>
<dbReference type="Pfam" id="PF26054">
    <property type="entry name" value="PHD_G2E3"/>
    <property type="match status" value="1"/>
</dbReference>
<dbReference type="AlphaFoldDB" id="A0A8T0FIH4"/>
<evidence type="ECO:0000259" key="9">
    <source>
        <dbReference type="PROSITE" id="PS51805"/>
    </source>
</evidence>
<proteinExistence type="predicted"/>
<dbReference type="PROSITE" id="PS01359">
    <property type="entry name" value="ZF_PHD_1"/>
    <property type="match status" value="1"/>
</dbReference>
<comment type="subcellular location">
    <subcellularLocation>
        <location evidence="1">Nucleus</location>
    </subcellularLocation>
</comment>
<dbReference type="Proteomes" id="UP000807504">
    <property type="component" value="Unassembled WGS sequence"/>
</dbReference>
<dbReference type="InterPro" id="IPR042013">
    <property type="entry name" value="PHF7/G2E3_ePHD"/>
</dbReference>
<dbReference type="GO" id="GO:0005634">
    <property type="term" value="C:nucleus"/>
    <property type="evidence" value="ECO:0007669"/>
    <property type="project" value="TreeGrafter"/>
</dbReference>
<dbReference type="InterPro" id="IPR019786">
    <property type="entry name" value="Zinc_finger_PHD-type_CS"/>
</dbReference>
<evidence type="ECO:0000256" key="7">
    <source>
        <dbReference type="ARBA" id="ARBA00022833"/>
    </source>
</evidence>
<accession>A0A8T0FIH4</accession>
<dbReference type="InterPro" id="IPR001965">
    <property type="entry name" value="Znf_PHD"/>
</dbReference>
<evidence type="ECO:0000256" key="2">
    <source>
        <dbReference type="ARBA" id="ARBA00004906"/>
    </source>
</evidence>
<evidence type="ECO:0000256" key="5">
    <source>
        <dbReference type="ARBA" id="ARBA00022771"/>
    </source>
</evidence>
<dbReference type="SUPFAM" id="SSF57903">
    <property type="entry name" value="FYVE/PHD zinc finger"/>
    <property type="match status" value="1"/>
</dbReference>